<evidence type="ECO:0000313" key="1">
    <source>
        <dbReference type="EMBL" id="UJO22432.1"/>
    </source>
</evidence>
<proteinExistence type="predicted"/>
<name>A0A9Q8PHB7_PASFU</name>
<dbReference type="EMBL" id="CP090171">
    <property type="protein sequence ID" value="UJO22432.1"/>
    <property type="molecule type" value="Genomic_DNA"/>
</dbReference>
<keyword evidence="2" id="KW-1185">Reference proteome</keyword>
<evidence type="ECO:0000313" key="2">
    <source>
        <dbReference type="Proteomes" id="UP000756132"/>
    </source>
</evidence>
<dbReference type="RefSeq" id="XP_047766798.1">
    <property type="nucleotide sequence ID" value="XM_047908928.1"/>
</dbReference>
<reference evidence="1" key="2">
    <citation type="journal article" date="2022" name="Microb. Genom.">
        <title>A chromosome-scale genome assembly of the tomato pathogen Cladosporium fulvum reveals a compartmentalized genome architecture and the presence of a dispensable chromosome.</title>
        <authorList>
            <person name="Zaccaron A.Z."/>
            <person name="Chen L.H."/>
            <person name="Samaras A."/>
            <person name="Stergiopoulos I."/>
        </authorList>
    </citation>
    <scope>NUCLEOTIDE SEQUENCE</scope>
    <source>
        <strain evidence="1">Race5_Kim</strain>
    </source>
</reference>
<accession>A0A9Q8PHB7</accession>
<sequence length="269" mass="29276">MKADVSAAFAGSHLGRHNDVDQDSTAFLHDTEDLSVGMSATTFQESKRKEERKAERTIRKLEIMLSEVTLGGAEHGVDVRDFAVVGKPHTHLTITGALHYTHTGASTLASYLDIFPPTLLEASPVVLNVYVDNAMRYGHTSLDFTKLNHFLASFATCLDRRGSSHTSFQTLQLHFFTHRVGASDPIFHDILYPIAKIPTGTTLVLKGLEAKLQGRLLELRSGDVAGRDTLGGWLRLRSELMANGETGWKAKFGVASVDLMVGGGGGRLC</sequence>
<dbReference type="KEGG" id="ffu:CLAFUR5_09780"/>
<gene>
    <name evidence="1" type="ORF">CLAFUR5_09780</name>
</gene>
<dbReference type="GeneID" id="71989658"/>
<protein>
    <submittedName>
        <fullName evidence="1">Uncharacterized protein</fullName>
    </submittedName>
</protein>
<dbReference type="AlphaFoldDB" id="A0A9Q8PHB7"/>
<organism evidence="1 2">
    <name type="scientific">Passalora fulva</name>
    <name type="common">Tomato leaf mold</name>
    <name type="synonym">Cladosporium fulvum</name>
    <dbReference type="NCBI Taxonomy" id="5499"/>
    <lineage>
        <taxon>Eukaryota</taxon>
        <taxon>Fungi</taxon>
        <taxon>Dikarya</taxon>
        <taxon>Ascomycota</taxon>
        <taxon>Pezizomycotina</taxon>
        <taxon>Dothideomycetes</taxon>
        <taxon>Dothideomycetidae</taxon>
        <taxon>Mycosphaerellales</taxon>
        <taxon>Mycosphaerellaceae</taxon>
        <taxon>Fulvia</taxon>
    </lineage>
</organism>
<dbReference type="Proteomes" id="UP000756132">
    <property type="component" value="Chromosome 9"/>
</dbReference>
<reference evidence="1" key="1">
    <citation type="submission" date="2021-12" db="EMBL/GenBank/DDBJ databases">
        <authorList>
            <person name="Zaccaron A."/>
            <person name="Stergiopoulos I."/>
        </authorList>
    </citation>
    <scope>NUCLEOTIDE SEQUENCE</scope>
    <source>
        <strain evidence="1">Race5_Kim</strain>
    </source>
</reference>